<accession>X0BYS9</accession>
<sequence length="43" mass="4866">MAPKTSDSGLHHLMRLRTGFTDPELSVPGKFRVQPQKDSRDLD</sequence>
<name>X0BYS9_FUSOX</name>
<evidence type="ECO:0000256" key="1">
    <source>
        <dbReference type="SAM" id="MobiDB-lite"/>
    </source>
</evidence>
<evidence type="ECO:0000313" key="2">
    <source>
        <dbReference type="EMBL" id="EXK75677.1"/>
    </source>
</evidence>
<dbReference type="Proteomes" id="UP000030663">
    <property type="component" value="Unassembled WGS sequence"/>
</dbReference>
<protein>
    <submittedName>
        <fullName evidence="2">Uncharacterized protein</fullName>
    </submittedName>
</protein>
<dbReference type="AlphaFoldDB" id="X0BYS9"/>
<proteinExistence type="predicted"/>
<dbReference type="HOGENOM" id="CLU_218494_0_0_1"/>
<feature type="region of interest" description="Disordered" evidence="1">
    <location>
        <begin position="1"/>
        <end position="43"/>
    </location>
</feature>
<keyword evidence="3" id="KW-1185">Reference proteome</keyword>
<dbReference type="EMBL" id="KI979934">
    <property type="protein sequence ID" value="EXK75677.1"/>
    <property type="molecule type" value="Genomic_DNA"/>
</dbReference>
<organism evidence="2 3">
    <name type="scientific">Fusarium oxysporum f. sp. raphani 54005</name>
    <dbReference type="NCBI Taxonomy" id="1089458"/>
    <lineage>
        <taxon>Eukaryota</taxon>
        <taxon>Fungi</taxon>
        <taxon>Dikarya</taxon>
        <taxon>Ascomycota</taxon>
        <taxon>Pezizomycotina</taxon>
        <taxon>Sordariomycetes</taxon>
        <taxon>Hypocreomycetidae</taxon>
        <taxon>Hypocreales</taxon>
        <taxon>Nectriaceae</taxon>
        <taxon>Fusarium</taxon>
        <taxon>Fusarium oxysporum species complex</taxon>
    </lineage>
</organism>
<evidence type="ECO:0000313" key="3">
    <source>
        <dbReference type="Proteomes" id="UP000030663"/>
    </source>
</evidence>
<gene>
    <name evidence="2" type="ORF">FOQG_19557</name>
</gene>
<reference evidence="2 3" key="1">
    <citation type="submission" date="2011-11" db="EMBL/GenBank/DDBJ databases">
        <title>The Genome Sequence of Fusarium oxysporum PHW815.</title>
        <authorList>
            <consortium name="The Broad Institute Genome Sequencing Platform"/>
            <person name="Ma L.-J."/>
            <person name="Gale L.R."/>
            <person name="Schwartz D.C."/>
            <person name="Zhou S."/>
            <person name="Corby-Kistler H."/>
            <person name="Young S.K."/>
            <person name="Zeng Q."/>
            <person name="Gargeya S."/>
            <person name="Fitzgerald M."/>
            <person name="Haas B."/>
            <person name="Abouelleil A."/>
            <person name="Alvarado L."/>
            <person name="Arachchi H.M."/>
            <person name="Berlin A."/>
            <person name="Brown A."/>
            <person name="Chapman S.B."/>
            <person name="Chen Z."/>
            <person name="Dunbar C."/>
            <person name="Freedman E."/>
            <person name="Gearin G."/>
            <person name="Goldberg J."/>
            <person name="Griggs A."/>
            <person name="Gujja S."/>
            <person name="Heiman D."/>
            <person name="Howarth C."/>
            <person name="Larson L."/>
            <person name="Lui A."/>
            <person name="MacDonald P.J.P."/>
            <person name="Montmayeur A."/>
            <person name="Murphy C."/>
            <person name="Neiman D."/>
            <person name="Pearson M."/>
            <person name="Priest M."/>
            <person name="Roberts A."/>
            <person name="Saif S."/>
            <person name="Shea T."/>
            <person name="Shenoy N."/>
            <person name="Sisk P."/>
            <person name="Stolte C."/>
            <person name="Sykes S."/>
            <person name="Wortman J."/>
            <person name="Nusbaum C."/>
            <person name="Birren B."/>
        </authorList>
    </citation>
    <scope>NUCLEOTIDE SEQUENCE [LARGE SCALE GENOMIC DNA]</scope>
    <source>
        <strain evidence="2 3">54005</strain>
    </source>
</reference>